<organism evidence="2">
    <name type="scientific">Myoviridae sp. ctI7W9</name>
    <dbReference type="NCBI Taxonomy" id="2826636"/>
    <lineage>
        <taxon>Viruses</taxon>
        <taxon>Duplodnaviria</taxon>
        <taxon>Heunggongvirae</taxon>
        <taxon>Uroviricota</taxon>
        <taxon>Caudoviricetes</taxon>
    </lineage>
</organism>
<dbReference type="InterPro" id="IPR046240">
    <property type="entry name" value="DUF6273"/>
</dbReference>
<feature type="domain" description="DUF6273" evidence="1">
    <location>
        <begin position="56"/>
        <end position="183"/>
    </location>
</feature>
<proteinExistence type="predicted"/>
<sequence length="209" mass="23539">MKLGELPFRSNIKIPERREDGTYELADYTLGCLNNFDVGTAGLIRKDIHSLCRFGDSAEYAGSDLDNRMTKIYDSYPDELKELIIPSTIPLYNGSGTVDITRKVFAPTLTMVGCGDNHEAEEGLTWPIFTGRNSRKKTFNGSAAYWWLSSQHSFDLARYVFTYGSTNFNRPSRSHGVVPAFIILQSVQIDDTPDNDGSYRLTVLQNYHS</sequence>
<dbReference type="Pfam" id="PF19789">
    <property type="entry name" value="DUF6273"/>
    <property type="match status" value="1"/>
</dbReference>
<reference evidence="2" key="1">
    <citation type="journal article" date="2021" name="Proc. Natl. Acad. Sci. U.S.A.">
        <title>A Catalog of Tens of Thousands of Viruses from Human Metagenomes Reveals Hidden Associations with Chronic Diseases.</title>
        <authorList>
            <person name="Tisza M.J."/>
            <person name="Buck C.B."/>
        </authorList>
    </citation>
    <scope>NUCLEOTIDE SEQUENCE</scope>
    <source>
        <strain evidence="2">CtI7W9</strain>
    </source>
</reference>
<evidence type="ECO:0000259" key="1">
    <source>
        <dbReference type="Pfam" id="PF19789"/>
    </source>
</evidence>
<name>A0A8S5MP91_9CAUD</name>
<protein>
    <recommendedName>
        <fullName evidence="1">DUF6273 domain-containing protein</fullName>
    </recommendedName>
</protein>
<accession>A0A8S5MP91</accession>
<dbReference type="EMBL" id="BK014941">
    <property type="protein sequence ID" value="DAD83747.1"/>
    <property type="molecule type" value="Genomic_DNA"/>
</dbReference>
<evidence type="ECO:0000313" key="2">
    <source>
        <dbReference type="EMBL" id="DAD83747.1"/>
    </source>
</evidence>